<accession>A0A7N0VEV4</accession>
<dbReference type="Gramene" id="Kaladp0782s0001.1.v1.1">
    <property type="protein sequence ID" value="Kaladp0782s0001.1.v1.1.CDS.1"/>
    <property type="gene ID" value="Kaladp0782s0001.v1.1"/>
</dbReference>
<dbReference type="EnsemblPlants" id="Kaladp0782s0001.1.v1.1">
    <property type="protein sequence ID" value="Kaladp0782s0001.1.v1.1.CDS.1"/>
    <property type="gene ID" value="Kaladp0782s0001.v1.1"/>
</dbReference>
<keyword evidence="2" id="KW-1185">Reference proteome</keyword>
<name>A0A7N0VEV4_KALFE</name>
<sequence length="78" mass="9472">MSLIIWKFVAEQHKHFKFSELKKCLQQHSCMISSCCYCTLSEEMRRQMFRMLVQPSTFQTQARLEYLLIKFVKVEIYV</sequence>
<organism evidence="1 2">
    <name type="scientific">Kalanchoe fedtschenkoi</name>
    <name type="common">Lavender scallops</name>
    <name type="synonym">South American air plant</name>
    <dbReference type="NCBI Taxonomy" id="63787"/>
    <lineage>
        <taxon>Eukaryota</taxon>
        <taxon>Viridiplantae</taxon>
        <taxon>Streptophyta</taxon>
        <taxon>Embryophyta</taxon>
        <taxon>Tracheophyta</taxon>
        <taxon>Spermatophyta</taxon>
        <taxon>Magnoliopsida</taxon>
        <taxon>eudicotyledons</taxon>
        <taxon>Gunneridae</taxon>
        <taxon>Pentapetalae</taxon>
        <taxon>Saxifragales</taxon>
        <taxon>Crassulaceae</taxon>
        <taxon>Kalanchoe</taxon>
    </lineage>
</organism>
<dbReference type="Proteomes" id="UP000594263">
    <property type="component" value="Unplaced"/>
</dbReference>
<dbReference type="AlphaFoldDB" id="A0A7N0VEV4"/>
<evidence type="ECO:0000313" key="2">
    <source>
        <dbReference type="Proteomes" id="UP000594263"/>
    </source>
</evidence>
<reference evidence="1" key="1">
    <citation type="submission" date="2021-01" db="UniProtKB">
        <authorList>
            <consortium name="EnsemblPlants"/>
        </authorList>
    </citation>
    <scope>IDENTIFICATION</scope>
</reference>
<dbReference type="PROSITE" id="PS51257">
    <property type="entry name" value="PROKAR_LIPOPROTEIN"/>
    <property type="match status" value="1"/>
</dbReference>
<proteinExistence type="predicted"/>
<protein>
    <submittedName>
        <fullName evidence="1">Uncharacterized protein</fullName>
    </submittedName>
</protein>
<evidence type="ECO:0000313" key="1">
    <source>
        <dbReference type="EnsemblPlants" id="Kaladp0782s0001.1.v1.1.CDS.1"/>
    </source>
</evidence>